<dbReference type="RefSeq" id="WP_074571235.1">
    <property type="nucleotide sequence ID" value="NZ_FNJQ01000003.1"/>
</dbReference>
<dbReference type="Proteomes" id="UP000182412">
    <property type="component" value="Unassembled WGS sequence"/>
</dbReference>
<evidence type="ECO:0000259" key="1">
    <source>
        <dbReference type="Pfam" id="PF03551"/>
    </source>
</evidence>
<accession>A0A1H0NBQ6</accession>
<dbReference type="GO" id="GO:0003677">
    <property type="term" value="F:DNA binding"/>
    <property type="evidence" value="ECO:0007669"/>
    <property type="project" value="UniProtKB-KW"/>
</dbReference>
<dbReference type="PANTHER" id="PTHR43252:SF6">
    <property type="entry name" value="NEGATIVE TRANSCRIPTION REGULATOR PADR"/>
    <property type="match status" value="1"/>
</dbReference>
<dbReference type="Gene3D" id="6.10.140.190">
    <property type="match status" value="1"/>
</dbReference>
<dbReference type="SUPFAM" id="SSF46785">
    <property type="entry name" value="Winged helix' DNA-binding domain"/>
    <property type="match status" value="1"/>
</dbReference>
<feature type="domain" description="Transcription regulator PadR C-terminal" evidence="2">
    <location>
        <begin position="97"/>
        <end position="175"/>
    </location>
</feature>
<reference evidence="3 4" key="1">
    <citation type="submission" date="2016-10" db="EMBL/GenBank/DDBJ databases">
        <authorList>
            <person name="de Groot N.N."/>
        </authorList>
    </citation>
    <scope>NUCLEOTIDE SEQUENCE [LARGE SCALE GENOMIC DNA]</scope>
    <source>
        <strain evidence="3 4">S137</strain>
    </source>
</reference>
<dbReference type="PANTHER" id="PTHR43252">
    <property type="entry name" value="TRANSCRIPTIONAL REGULATOR YQJI"/>
    <property type="match status" value="1"/>
</dbReference>
<proteinExistence type="predicted"/>
<sequence length="183" mass="21885">MAQKNVLKYIILGLLNREELAGYDIKKLFEEELGDFWYSNHSQIYPELRRMEEDGLISSRTELVGKKLEKKFYQITKDGQKLLSAWMAEPLNPPVPTRDEFTMKLYLIDSADHPLVGRLFQEEIARHEEKYQYLQARWQLLFADESEQHKHFGHRCILQQAILREKQRLEWLHQELKNISPTK</sequence>
<dbReference type="EMBL" id="FNJQ01000003">
    <property type="protein sequence ID" value="SDO90073.1"/>
    <property type="molecule type" value="Genomic_DNA"/>
</dbReference>
<dbReference type="InterPro" id="IPR036388">
    <property type="entry name" value="WH-like_DNA-bd_sf"/>
</dbReference>
<evidence type="ECO:0000313" key="4">
    <source>
        <dbReference type="Proteomes" id="UP000182412"/>
    </source>
</evidence>
<name>A0A1H0NBQ6_SELRU</name>
<dbReference type="Pfam" id="PF03551">
    <property type="entry name" value="PadR"/>
    <property type="match status" value="1"/>
</dbReference>
<protein>
    <submittedName>
        <fullName evidence="3">DNA-binding transcriptional regulator, PadR family</fullName>
    </submittedName>
</protein>
<dbReference type="Gene3D" id="1.10.10.10">
    <property type="entry name" value="Winged helix-like DNA-binding domain superfamily/Winged helix DNA-binding domain"/>
    <property type="match status" value="1"/>
</dbReference>
<gene>
    <name evidence="3" type="ORF">SAMN05216366_10324</name>
</gene>
<feature type="domain" description="Transcription regulator PadR N-terminal" evidence="1">
    <location>
        <begin position="11"/>
        <end position="84"/>
    </location>
</feature>
<evidence type="ECO:0000259" key="2">
    <source>
        <dbReference type="Pfam" id="PF10400"/>
    </source>
</evidence>
<dbReference type="InterPro" id="IPR005149">
    <property type="entry name" value="Tscrpt_reg_PadR_N"/>
</dbReference>
<organism evidence="3 4">
    <name type="scientific">Selenomonas ruminantium</name>
    <dbReference type="NCBI Taxonomy" id="971"/>
    <lineage>
        <taxon>Bacteria</taxon>
        <taxon>Bacillati</taxon>
        <taxon>Bacillota</taxon>
        <taxon>Negativicutes</taxon>
        <taxon>Selenomonadales</taxon>
        <taxon>Selenomonadaceae</taxon>
        <taxon>Selenomonas</taxon>
    </lineage>
</organism>
<evidence type="ECO:0000313" key="3">
    <source>
        <dbReference type="EMBL" id="SDO90073.1"/>
    </source>
</evidence>
<dbReference type="AlphaFoldDB" id="A0A1H0NBQ6"/>
<dbReference type="OrthoDB" id="8595425at2"/>
<dbReference type="Pfam" id="PF10400">
    <property type="entry name" value="Vir_act_alpha_C"/>
    <property type="match status" value="1"/>
</dbReference>
<dbReference type="InterPro" id="IPR036390">
    <property type="entry name" value="WH_DNA-bd_sf"/>
</dbReference>
<dbReference type="InterPro" id="IPR018309">
    <property type="entry name" value="Tscrpt_reg_PadR_C"/>
</dbReference>
<keyword evidence="3" id="KW-0238">DNA-binding</keyword>